<comment type="caution">
    <text evidence="3">The sequence shown here is derived from an EMBL/GenBank/DDBJ whole genome shotgun (WGS) entry which is preliminary data.</text>
</comment>
<sequence length="194" mass="19978">MTDSALSPAATGVQAIGQAYAQGNAQAAFQAIDAYAGLALAHTLCTVNRYDASAMRVVRLYSSNPQAYPPGGSKDKTGTAWGRHVLLEQQVFVGQGEDAIREFFNDHDAIRELGLKSVINVPVVYGGACLGTVNFLMPRAAVTQADIDAARLAALLALPAFQALQGAQPAASPLPGPDAARCPASGGNPDAATI</sequence>
<protein>
    <submittedName>
        <fullName evidence="3">GAF domain-containing protein</fullName>
    </submittedName>
</protein>
<dbReference type="EMBL" id="JAOBZK010000018">
    <property type="protein sequence ID" value="MDH1179328.1"/>
    <property type="molecule type" value="Genomic_DNA"/>
</dbReference>
<feature type="domain" description="GAF" evidence="2">
    <location>
        <begin position="63"/>
        <end position="156"/>
    </location>
</feature>
<accession>A0ABD4YVZ0</accession>
<feature type="region of interest" description="Disordered" evidence="1">
    <location>
        <begin position="169"/>
        <end position="194"/>
    </location>
</feature>
<dbReference type="Pfam" id="PF01590">
    <property type="entry name" value="GAF"/>
    <property type="match status" value="1"/>
</dbReference>
<dbReference type="AlphaFoldDB" id="A0ABD4YVZ0"/>
<gene>
    <name evidence="3" type="ORF">N5C72_14715</name>
</gene>
<organism evidence="3 4">
    <name type="scientific">Achromobacter mucicolens</name>
    <dbReference type="NCBI Taxonomy" id="1389922"/>
    <lineage>
        <taxon>Bacteria</taxon>
        <taxon>Pseudomonadati</taxon>
        <taxon>Pseudomonadota</taxon>
        <taxon>Betaproteobacteria</taxon>
        <taxon>Burkholderiales</taxon>
        <taxon>Alcaligenaceae</taxon>
        <taxon>Achromobacter</taxon>
    </lineage>
</organism>
<dbReference type="RefSeq" id="WP_279991209.1">
    <property type="nucleotide sequence ID" value="NZ_JAOBZK010000018.1"/>
</dbReference>
<dbReference type="Proteomes" id="UP001158644">
    <property type="component" value="Unassembled WGS sequence"/>
</dbReference>
<dbReference type="InterPro" id="IPR003018">
    <property type="entry name" value="GAF"/>
</dbReference>
<dbReference type="SUPFAM" id="SSF55781">
    <property type="entry name" value="GAF domain-like"/>
    <property type="match status" value="1"/>
</dbReference>
<dbReference type="InterPro" id="IPR029016">
    <property type="entry name" value="GAF-like_dom_sf"/>
</dbReference>
<name>A0ABD4YVZ0_9BURK</name>
<dbReference type="Gene3D" id="3.30.450.40">
    <property type="match status" value="1"/>
</dbReference>
<evidence type="ECO:0000259" key="2">
    <source>
        <dbReference type="Pfam" id="PF01590"/>
    </source>
</evidence>
<evidence type="ECO:0000256" key="1">
    <source>
        <dbReference type="SAM" id="MobiDB-lite"/>
    </source>
</evidence>
<proteinExistence type="predicted"/>
<evidence type="ECO:0000313" key="3">
    <source>
        <dbReference type="EMBL" id="MDH1179328.1"/>
    </source>
</evidence>
<evidence type="ECO:0000313" key="4">
    <source>
        <dbReference type="Proteomes" id="UP001158644"/>
    </source>
</evidence>
<reference evidence="3 4" key="1">
    <citation type="submission" date="2022-09" db="EMBL/GenBank/DDBJ databases">
        <title>Intensive care unit water sources are persistently colonized with multi-drug resistant bacteria and are the site of extensive horizontal gene transfer of antibiotic resistance genes.</title>
        <authorList>
            <person name="Diorio-Toth L."/>
        </authorList>
    </citation>
    <scope>NUCLEOTIDE SEQUENCE [LARGE SCALE GENOMIC DNA]</scope>
    <source>
        <strain evidence="3 4">GD03967</strain>
    </source>
</reference>